<dbReference type="PROSITE" id="PS51310">
    <property type="entry name" value="VPS28_C"/>
    <property type="match status" value="1"/>
</dbReference>
<reference evidence="13" key="1">
    <citation type="submission" date="2025-08" db="UniProtKB">
        <authorList>
            <consortium name="RefSeq"/>
        </authorList>
    </citation>
    <scope>IDENTIFICATION</scope>
    <source>
        <tissue evidence="13">Muscle</tissue>
    </source>
</reference>
<keyword evidence="12" id="KW-1185">Reference proteome</keyword>
<keyword evidence="3 9" id="KW-0813">Transport</keyword>
<dbReference type="CTD" id="51160"/>
<dbReference type="Proteomes" id="UP000504631">
    <property type="component" value="Unplaced"/>
</dbReference>
<proteinExistence type="inferred from homology"/>
<dbReference type="InterPro" id="IPR017898">
    <property type="entry name" value="VPS28_N"/>
</dbReference>
<evidence type="ECO:0000256" key="7">
    <source>
        <dbReference type="ARBA" id="ARBA00066174"/>
    </source>
</evidence>
<dbReference type="InterPro" id="IPR037206">
    <property type="entry name" value="VPS28_C_sf"/>
</dbReference>
<dbReference type="GO" id="GO:0043328">
    <property type="term" value="P:protein transport to vacuole involved in ubiquitin-dependent protein catabolic process via the multivesicular body sorting pathway"/>
    <property type="evidence" value="ECO:0007669"/>
    <property type="project" value="TreeGrafter"/>
</dbReference>
<dbReference type="InterPro" id="IPR017899">
    <property type="entry name" value="VPS28_C"/>
</dbReference>
<evidence type="ECO:0000256" key="3">
    <source>
        <dbReference type="ARBA" id="ARBA00022448"/>
    </source>
</evidence>
<evidence type="ECO:0000256" key="5">
    <source>
        <dbReference type="ARBA" id="ARBA00022927"/>
    </source>
</evidence>
<evidence type="ECO:0000256" key="1">
    <source>
        <dbReference type="ARBA" id="ARBA00004177"/>
    </source>
</evidence>
<comment type="subcellular location">
    <subcellularLocation>
        <location evidence="1">Endosome</location>
    </subcellularLocation>
</comment>
<dbReference type="PROSITE" id="PS51313">
    <property type="entry name" value="VPS28_N"/>
    <property type="match status" value="1"/>
</dbReference>
<dbReference type="InterPro" id="IPR038358">
    <property type="entry name" value="VPS28_N_sf"/>
</dbReference>
<evidence type="ECO:0000256" key="6">
    <source>
        <dbReference type="ARBA" id="ARBA00056039"/>
    </source>
</evidence>
<dbReference type="InterPro" id="IPR007143">
    <property type="entry name" value="Vps28"/>
</dbReference>
<dbReference type="GeneID" id="117232026"/>
<dbReference type="FunFam" id="1.20.120.1130:FF:000001">
    <property type="entry name" value="Vacuolar protein sorting-associated protein 28 homolog"/>
    <property type="match status" value="1"/>
</dbReference>
<evidence type="ECO:0000256" key="4">
    <source>
        <dbReference type="ARBA" id="ARBA00022753"/>
    </source>
</evidence>
<dbReference type="Pfam" id="PF03997">
    <property type="entry name" value="VPS28"/>
    <property type="match status" value="1"/>
</dbReference>
<evidence type="ECO:0000256" key="2">
    <source>
        <dbReference type="ARBA" id="ARBA00020968"/>
    </source>
</evidence>
<comment type="function">
    <text evidence="6">Component of the ESCRT-I complex, a regulator of vesicular trafficking process.</text>
</comment>
<dbReference type="FunFam" id="1.20.1440.200:FF:000001">
    <property type="entry name" value="Vacuolar protein sorting-associated protein 28 homolog"/>
    <property type="match status" value="1"/>
</dbReference>
<accession>A0A6J3K1R4</accession>
<evidence type="ECO:0000259" key="11">
    <source>
        <dbReference type="PROSITE" id="PS51313"/>
    </source>
</evidence>
<dbReference type="GO" id="GO:0000813">
    <property type="term" value="C:ESCRT I complex"/>
    <property type="evidence" value="ECO:0007669"/>
    <property type="project" value="InterPro"/>
</dbReference>
<dbReference type="GO" id="GO:0044877">
    <property type="term" value="F:protein-containing complex binding"/>
    <property type="evidence" value="ECO:0007669"/>
    <property type="project" value="TreeGrafter"/>
</dbReference>
<keyword evidence="5 9" id="KW-0653">Protein transport</keyword>
<dbReference type="AlphaFoldDB" id="A0A6J3K1R4"/>
<dbReference type="PANTHER" id="PTHR12937">
    <property type="entry name" value="VACUOLAR PROTEIN SORTING 28, ISOFORM 2 VPS28"/>
    <property type="match status" value="1"/>
</dbReference>
<gene>
    <name evidence="13" type="primary">LOC117232026</name>
</gene>
<name>A0A6J3K1R4_9HYME</name>
<keyword evidence="4" id="KW-0967">Endosome</keyword>
<protein>
    <recommendedName>
        <fullName evidence="2">Vacuolar protein sorting-associated protein 28 homolog</fullName>
    </recommendedName>
    <alternativeName>
        <fullName evidence="8">ESCRT-I complex subunit VPS28</fullName>
    </alternativeName>
</protein>
<evidence type="ECO:0000256" key="9">
    <source>
        <dbReference type="PROSITE-ProRule" id="PRU00642"/>
    </source>
</evidence>
<sequence>MDKDGEIFSYKAKKPNHVRRLSFGQTSLTSDVVNQFRDGVLLIDQNLTDIPCTRKGEFVSIQDETCIDYILPTKETSYWSPVLGTSVSSRTVSTRTSPILGSRKRMKLNNTNRKENIRRNLFEPLFDTVPLDASPILAGKSHKRNRRKKSRRKVLDHIENIQVESNARSPVICTKVYNKPKEVVSPVLGSRSYCCKHKQRKPKKEQDKVTDNCISSNVNTTDAYSSVDKGSLKEESKWEMLCSQKICASMIELENCFEDDNLNIPLCKDSNISEDSVASDSSTIKTKLNIEDSPKDGEDIVNIETESSSEDYDGRKDGAYISNDSDKDSSVCDYIEDTDTQHVGSFCKVASLHSQTSDTDSDDTFYSEAELCPDPLSNVRCSSQNISQTSTQVTDTKSASQTEIIVNTKTSPYGTHTDSSTMKLTILDSGKKRRKPKRGSLMEKLQSMVNRQISFARIWKHRLKQAMNQNLSIPCVTVSVQTCITRFNRQFLEGIVIEDPFNLLSHGERSNSVKFINIMTIPDVVGIKMSIAQDRPELYEEVKLYKNAREREKHDNQADLYAVVNTLQHLEKAYIRDCVTPKEYTAACSKLLVQYRAAFKQVQSDQFPTIDAFARAFRLDCPAALERIKEDRPITIKDDKGNTSKCIADIVSLFITLMDKLRLEIKAMDQLHPDLRDLVDTMNRLSILPSDFDGKEKVAEWLQTLSNMSASDELSDTQVRQLIFDLETSYNAFNKILHNSS</sequence>
<evidence type="ECO:0000313" key="13">
    <source>
        <dbReference type="RefSeq" id="XP_033347018.1"/>
    </source>
</evidence>
<dbReference type="SUPFAM" id="SSF140427">
    <property type="entry name" value="VPS28 C-terminal domain-like"/>
    <property type="match status" value="1"/>
</dbReference>
<evidence type="ECO:0000313" key="12">
    <source>
        <dbReference type="Proteomes" id="UP000504631"/>
    </source>
</evidence>
<feature type="domain" description="VPS28 N-terminal" evidence="11">
    <location>
        <begin position="531"/>
        <end position="638"/>
    </location>
</feature>
<comment type="subunit">
    <text evidence="7">Component of the ESCRT-I complex (endosomal sorting complex required for transport I).</text>
</comment>
<dbReference type="Gene3D" id="1.20.1440.200">
    <property type="match status" value="1"/>
</dbReference>
<dbReference type="PANTHER" id="PTHR12937:SF0">
    <property type="entry name" value="VACUOLAR PROTEIN SORTING-ASSOCIATED PROTEIN 28 HOMOLOG"/>
    <property type="match status" value="1"/>
</dbReference>
<comment type="similarity">
    <text evidence="9">Belongs to the VPS28 family.</text>
</comment>
<dbReference type="RefSeq" id="XP_033347018.1">
    <property type="nucleotide sequence ID" value="XM_033491127.1"/>
</dbReference>
<dbReference type="SUPFAM" id="SSF140111">
    <property type="entry name" value="Endosomal sorting complex assembly domain"/>
    <property type="match status" value="1"/>
</dbReference>
<organism evidence="12 13">
    <name type="scientific">Bombus vosnesenskii</name>
    <dbReference type="NCBI Taxonomy" id="207650"/>
    <lineage>
        <taxon>Eukaryota</taxon>
        <taxon>Metazoa</taxon>
        <taxon>Ecdysozoa</taxon>
        <taxon>Arthropoda</taxon>
        <taxon>Hexapoda</taxon>
        <taxon>Insecta</taxon>
        <taxon>Pterygota</taxon>
        <taxon>Neoptera</taxon>
        <taxon>Endopterygota</taxon>
        <taxon>Hymenoptera</taxon>
        <taxon>Apocrita</taxon>
        <taxon>Aculeata</taxon>
        <taxon>Apoidea</taxon>
        <taxon>Anthophila</taxon>
        <taxon>Apidae</taxon>
        <taxon>Bombus</taxon>
        <taxon>Pyrobombus</taxon>
    </lineage>
</organism>
<dbReference type="Gene3D" id="1.20.120.1130">
    <property type="match status" value="1"/>
</dbReference>
<evidence type="ECO:0000259" key="10">
    <source>
        <dbReference type="PROSITE" id="PS51310"/>
    </source>
</evidence>
<dbReference type="InterPro" id="IPR037202">
    <property type="entry name" value="ESCRT_assembly_dom"/>
</dbReference>
<feature type="domain" description="VPS28 C-terminal" evidence="10">
    <location>
        <begin position="642"/>
        <end position="738"/>
    </location>
</feature>
<evidence type="ECO:0000256" key="8">
    <source>
        <dbReference type="ARBA" id="ARBA00083439"/>
    </source>
</evidence>